<feature type="signal peptide" evidence="2">
    <location>
        <begin position="1"/>
        <end position="24"/>
    </location>
</feature>
<comment type="caution">
    <text evidence="3">The sequence shown here is derived from an EMBL/GenBank/DDBJ whole genome shotgun (WGS) entry which is preliminary data.</text>
</comment>
<keyword evidence="4" id="KW-1185">Reference proteome</keyword>
<dbReference type="PROSITE" id="PS51257">
    <property type="entry name" value="PROKAR_LIPOPROTEIN"/>
    <property type="match status" value="1"/>
</dbReference>
<feature type="region of interest" description="Disordered" evidence="1">
    <location>
        <begin position="31"/>
        <end position="51"/>
    </location>
</feature>
<sequence>MPLVARPRRFVPVVLLAMTLSACGGPDLGKQNFPRTTVTQTSGATAPDGPIDDDAVSLDAQRMVDPCAILDGDTVSSIGTPVEDGLSASGLDECSIEVTDAGGKKVRLRLQFGYIVSLMDAIGAIEGLPVYESKPDDGTPMCFLAAMTDRESSLSIGLQTTYEGGDPCGAGMTALREIVVKMHDGPPKQTRPANSVVPLDPCTLADDAVATEVLGRGTTKKPTGLHDCNWYGGNAQGDLRITETVDPTEGDDGTRVDLGGGLTGYQKEENRSSKSCTIVWKHLPTADGEGEIVKFEYTNYHDDAGGDDACGKARRIVDTILPKLPKT</sequence>
<dbReference type="EMBL" id="JACCFK010000001">
    <property type="protein sequence ID" value="NYI87128.1"/>
    <property type="molecule type" value="Genomic_DNA"/>
</dbReference>
<feature type="compositionally biased region" description="Polar residues" evidence="1">
    <location>
        <begin position="33"/>
        <end position="44"/>
    </location>
</feature>
<organism evidence="3 4">
    <name type="scientific">Amycolatopsis endophytica</name>
    <dbReference type="NCBI Taxonomy" id="860233"/>
    <lineage>
        <taxon>Bacteria</taxon>
        <taxon>Bacillati</taxon>
        <taxon>Actinomycetota</taxon>
        <taxon>Actinomycetes</taxon>
        <taxon>Pseudonocardiales</taxon>
        <taxon>Pseudonocardiaceae</taxon>
        <taxon>Amycolatopsis</taxon>
    </lineage>
</organism>
<gene>
    <name evidence="3" type="ORF">HNR02_000451</name>
</gene>
<evidence type="ECO:0000313" key="4">
    <source>
        <dbReference type="Proteomes" id="UP000549616"/>
    </source>
</evidence>
<evidence type="ECO:0000256" key="2">
    <source>
        <dbReference type="SAM" id="SignalP"/>
    </source>
</evidence>
<accession>A0A853AWT8</accession>
<dbReference type="RefSeq" id="WP_312860879.1">
    <property type="nucleotide sequence ID" value="NZ_JACCFK010000001.1"/>
</dbReference>
<evidence type="ECO:0000256" key="1">
    <source>
        <dbReference type="SAM" id="MobiDB-lite"/>
    </source>
</evidence>
<reference evidence="3 4" key="1">
    <citation type="submission" date="2020-07" db="EMBL/GenBank/DDBJ databases">
        <title>Sequencing the genomes of 1000 actinobacteria strains.</title>
        <authorList>
            <person name="Klenk H.-P."/>
        </authorList>
    </citation>
    <scope>NUCLEOTIDE SEQUENCE [LARGE SCALE GENOMIC DNA]</scope>
    <source>
        <strain evidence="3 4">DSM 104006</strain>
    </source>
</reference>
<dbReference type="Proteomes" id="UP000549616">
    <property type="component" value="Unassembled WGS sequence"/>
</dbReference>
<evidence type="ECO:0008006" key="5">
    <source>
        <dbReference type="Google" id="ProtNLM"/>
    </source>
</evidence>
<name>A0A853AWT8_9PSEU</name>
<dbReference type="AlphaFoldDB" id="A0A853AWT8"/>
<feature type="chain" id="PRO_5039291321" description="DUF3558 domain-containing protein" evidence="2">
    <location>
        <begin position="25"/>
        <end position="327"/>
    </location>
</feature>
<keyword evidence="2" id="KW-0732">Signal</keyword>
<evidence type="ECO:0000313" key="3">
    <source>
        <dbReference type="EMBL" id="NYI87128.1"/>
    </source>
</evidence>
<protein>
    <recommendedName>
        <fullName evidence="5">DUF3558 domain-containing protein</fullName>
    </recommendedName>
</protein>
<proteinExistence type="predicted"/>